<dbReference type="NCBIfam" id="TIGR01796">
    <property type="entry name" value="CM_mono_aroH"/>
    <property type="match status" value="1"/>
</dbReference>
<accession>A0A7C5Z6R6</accession>
<dbReference type="GO" id="GO:0046417">
    <property type="term" value="P:chorismate metabolic process"/>
    <property type="evidence" value="ECO:0007669"/>
    <property type="project" value="TreeGrafter"/>
</dbReference>
<proteinExistence type="predicted"/>
<evidence type="ECO:0000313" key="4">
    <source>
        <dbReference type="EMBL" id="HHS01499.1"/>
    </source>
</evidence>
<evidence type="ECO:0000256" key="2">
    <source>
        <dbReference type="PIRSR" id="PIRSR005965-1"/>
    </source>
</evidence>
<keyword evidence="2 3" id="KW-0057">Aromatic amino acid biosynthesis</keyword>
<dbReference type="CDD" id="cd02185">
    <property type="entry name" value="AroH"/>
    <property type="match status" value="1"/>
</dbReference>
<dbReference type="GO" id="GO:0008652">
    <property type="term" value="P:amino acid biosynthetic process"/>
    <property type="evidence" value="ECO:0007669"/>
    <property type="project" value="UniProtKB-UniRule"/>
</dbReference>
<keyword evidence="3 4" id="KW-0413">Isomerase</keyword>
<dbReference type="GO" id="GO:0009073">
    <property type="term" value="P:aromatic amino acid family biosynthetic process"/>
    <property type="evidence" value="ECO:0007669"/>
    <property type="project" value="UniProtKB-UniRule"/>
</dbReference>
<dbReference type="EMBL" id="DRUZ01000037">
    <property type="protein sequence ID" value="HHS01499.1"/>
    <property type="molecule type" value="Genomic_DNA"/>
</dbReference>
<dbReference type="PANTHER" id="PTHR21164">
    <property type="entry name" value="CHORISMATE MUTASE"/>
    <property type="match status" value="1"/>
</dbReference>
<protein>
    <recommendedName>
        <fullName evidence="1 3">chorismate mutase</fullName>
        <ecNumber evidence="1 3">5.4.99.5</ecNumber>
    </recommendedName>
</protein>
<gene>
    <name evidence="4" type="primary">aroH</name>
    <name evidence="4" type="ORF">ENL71_03050</name>
</gene>
<feature type="binding site" evidence="2">
    <location>
        <position position="6"/>
    </location>
    <ligand>
        <name>prephenate</name>
        <dbReference type="ChEBI" id="CHEBI:29934"/>
    </ligand>
</feature>
<comment type="caution">
    <text evidence="4">The sequence shown here is derived from an EMBL/GenBank/DDBJ whole genome shotgun (WGS) entry which is preliminary data.</text>
</comment>
<dbReference type="UniPathway" id="UPA00120">
    <property type="reaction ID" value="UER00203"/>
</dbReference>
<organism evidence="4">
    <name type="scientific">Caldicellulosiruptor owensensis</name>
    <dbReference type="NCBI Taxonomy" id="55205"/>
    <lineage>
        <taxon>Bacteria</taxon>
        <taxon>Bacillati</taxon>
        <taxon>Bacillota</taxon>
        <taxon>Bacillota incertae sedis</taxon>
        <taxon>Caldicellulosiruptorales</taxon>
        <taxon>Caldicellulosiruptoraceae</taxon>
        <taxon>Caldicellulosiruptor</taxon>
    </lineage>
</organism>
<keyword evidence="2 3" id="KW-0028">Amino-acid biosynthesis</keyword>
<dbReference type="PROSITE" id="PS51167">
    <property type="entry name" value="CHORISMATE_MUT_1"/>
    <property type="match status" value="1"/>
</dbReference>
<dbReference type="Pfam" id="PF07736">
    <property type="entry name" value="CM_1"/>
    <property type="match status" value="1"/>
</dbReference>
<feature type="binding site" evidence="2">
    <location>
        <position position="105"/>
    </location>
    <ligand>
        <name>prephenate</name>
        <dbReference type="ChEBI" id="CHEBI:29934"/>
    </ligand>
</feature>
<sequence length="124" mass="14268">MVFAIRGATTVEKDSRDEIVSCTQELLNEIMLRNNLKKEEIVFILFTMTKDLRSAFPAYAARLMGFVDIPLICAQELDIEGALTKCIRLLMLIQRDSNFTPKHVYLRDAKKLREDLTDEKGEDL</sequence>
<dbReference type="SUPFAM" id="SSF55298">
    <property type="entry name" value="YjgF-like"/>
    <property type="match status" value="1"/>
</dbReference>
<comment type="catalytic activity">
    <reaction evidence="3">
        <text>chorismate = prephenate</text>
        <dbReference type="Rhea" id="RHEA:13897"/>
        <dbReference type="ChEBI" id="CHEBI:29748"/>
        <dbReference type="ChEBI" id="CHEBI:29934"/>
        <dbReference type="EC" id="5.4.99.5"/>
    </reaction>
</comment>
<dbReference type="Gene3D" id="3.30.1330.40">
    <property type="entry name" value="RutC-like"/>
    <property type="match status" value="1"/>
</dbReference>
<dbReference type="InterPro" id="IPR035959">
    <property type="entry name" value="RutC-like_sf"/>
</dbReference>
<name>A0A7C5Z6R6_9FIRM</name>
<feature type="binding site" evidence="2">
    <location>
        <position position="88"/>
    </location>
    <ligand>
        <name>prephenate</name>
        <dbReference type="ChEBI" id="CHEBI:29934"/>
    </ligand>
</feature>
<dbReference type="PANTHER" id="PTHR21164:SF0">
    <property type="entry name" value="CHORISMATE MUTASE AROH"/>
    <property type="match status" value="1"/>
</dbReference>
<evidence type="ECO:0000256" key="3">
    <source>
        <dbReference type="PROSITE-ProRule" id="PRU00514"/>
    </source>
</evidence>
<dbReference type="GO" id="GO:0004106">
    <property type="term" value="F:chorismate mutase activity"/>
    <property type="evidence" value="ECO:0007669"/>
    <property type="project" value="UniProtKB-UniRule"/>
</dbReference>
<evidence type="ECO:0000256" key="1">
    <source>
        <dbReference type="NCBIfam" id="TIGR01796"/>
    </source>
</evidence>
<dbReference type="InterPro" id="IPR008243">
    <property type="entry name" value="Chorismate_mutase_AroH"/>
</dbReference>
<dbReference type="AlphaFoldDB" id="A0A7C5Z6R6"/>
<reference evidence="4" key="1">
    <citation type="journal article" date="2020" name="mSystems">
        <title>Genome- and Community-Level Interaction Insights into Carbon Utilization and Element Cycling Functions of Hydrothermarchaeota in Hydrothermal Sediment.</title>
        <authorList>
            <person name="Zhou Z."/>
            <person name="Liu Y."/>
            <person name="Xu W."/>
            <person name="Pan J."/>
            <person name="Luo Z.H."/>
            <person name="Li M."/>
        </authorList>
    </citation>
    <scope>NUCLEOTIDE SEQUENCE [LARGE SCALE GENOMIC DNA]</scope>
    <source>
        <strain evidence="4">SpSt-102</strain>
    </source>
</reference>
<dbReference type="EC" id="5.4.99.5" evidence="1 3"/>
<dbReference type="PIRSF" id="PIRSF005965">
    <property type="entry name" value="Chor_mut_AroH"/>
    <property type="match status" value="1"/>
</dbReference>